<name>A0ABR0SKS7_9HYPO</name>
<proteinExistence type="inferred from homology"/>
<dbReference type="PRINTS" id="PR00081">
    <property type="entry name" value="GDHRDH"/>
</dbReference>
<dbReference type="Gene3D" id="3.40.50.720">
    <property type="entry name" value="NAD(P)-binding Rossmann-like Domain"/>
    <property type="match status" value="1"/>
</dbReference>
<dbReference type="InterPro" id="IPR002347">
    <property type="entry name" value="SDR_fam"/>
</dbReference>
<protein>
    <submittedName>
        <fullName evidence="2">Short-chain dehydrogenase/reductase tropE-like protein</fullName>
    </submittedName>
</protein>
<organism evidence="2 3">
    <name type="scientific">Cladobotryum mycophilum</name>
    <dbReference type="NCBI Taxonomy" id="491253"/>
    <lineage>
        <taxon>Eukaryota</taxon>
        <taxon>Fungi</taxon>
        <taxon>Dikarya</taxon>
        <taxon>Ascomycota</taxon>
        <taxon>Pezizomycotina</taxon>
        <taxon>Sordariomycetes</taxon>
        <taxon>Hypocreomycetidae</taxon>
        <taxon>Hypocreales</taxon>
        <taxon>Hypocreaceae</taxon>
        <taxon>Cladobotryum</taxon>
    </lineage>
</organism>
<dbReference type="InterPro" id="IPR051468">
    <property type="entry name" value="Fungal_SecMetab_SDRs"/>
</dbReference>
<dbReference type="SUPFAM" id="SSF51735">
    <property type="entry name" value="NAD(P)-binding Rossmann-fold domains"/>
    <property type="match status" value="1"/>
</dbReference>
<dbReference type="InterPro" id="IPR036291">
    <property type="entry name" value="NAD(P)-bd_dom_sf"/>
</dbReference>
<gene>
    <name evidence="2" type="ORF">PT974_06187</name>
</gene>
<evidence type="ECO:0000313" key="2">
    <source>
        <dbReference type="EMBL" id="KAK5992771.1"/>
    </source>
</evidence>
<comment type="caution">
    <text evidence="2">The sequence shown here is derived from an EMBL/GenBank/DDBJ whole genome shotgun (WGS) entry which is preliminary data.</text>
</comment>
<dbReference type="PANTHER" id="PTHR43544">
    <property type="entry name" value="SHORT-CHAIN DEHYDROGENASE/REDUCTASE"/>
    <property type="match status" value="1"/>
</dbReference>
<dbReference type="Pfam" id="PF00106">
    <property type="entry name" value="adh_short"/>
    <property type="match status" value="1"/>
</dbReference>
<dbReference type="EMBL" id="JAVFKD010000012">
    <property type="protein sequence ID" value="KAK5992771.1"/>
    <property type="molecule type" value="Genomic_DNA"/>
</dbReference>
<evidence type="ECO:0000256" key="1">
    <source>
        <dbReference type="ARBA" id="ARBA00006484"/>
    </source>
</evidence>
<reference evidence="2 3" key="1">
    <citation type="submission" date="2024-01" db="EMBL/GenBank/DDBJ databases">
        <title>Complete genome of Cladobotryum mycophilum ATHUM6906.</title>
        <authorList>
            <person name="Christinaki A.C."/>
            <person name="Myridakis A.I."/>
            <person name="Kouvelis V.N."/>
        </authorList>
    </citation>
    <scope>NUCLEOTIDE SEQUENCE [LARGE SCALE GENOMIC DNA]</scope>
    <source>
        <strain evidence="2 3">ATHUM6906</strain>
    </source>
</reference>
<dbReference type="Proteomes" id="UP001338125">
    <property type="component" value="Unassembled WGS sequence"/>
</dbReference>
<keyword evidence="3" id="KW-1185">Reference proteome</keyword>
<evidence type="ECO:0000313" key="3">
    <source>
        <dbReference type="Proteomes" id="UP001338125"/>
    </source>
</evidence>
<comment type="similarity">
    <text evidence="1">Belongs to the short-chain dehydrogenases/reductases (SDR) family.</text>
</comment>
<sequence>MTAKTVVLVTAGCGLSAPYHVFLASRDLEKGQAVAESFTDIPHGNSVSALKLDVTSASSIAEAAAAVEAETGRIDVLVNNAGIMSTATDELARLRETLEMNTIAPFAVTNAFKPLLLKQPPKGPKKGKRIIHVSSGLGSIAERRDPQSRYYPVDNVEYRMSKSALNMLAACNQWELRDHDVQVFALCPGFVATHLSRTPVERLSMGARDPALSGQACREVIEGKRDGEINGMPTLDNETFAW</sequence>
<accession>A0ABR0SKS7</accession>
<dbReference type="PANTHER" id="PTHR43544:SF32">
    <property type="entry name" value="CHAIN DEHYDROGENASE, PUTATIVE (AFU_ORTHOLOGUE AFUA_5G01530)-RELATED"/>
    <property type="match status" value="1"/>
</dbReference>